<keyword evidence="2" id="KW-1160">Virus entry into host cell</keyword>
<feature type="region of interest" description="Disordered" evidence="4">
    <location>
        <begin position="379"/>
        <end position="405"/>
    </location>
</feature>
<dbReference type="Pfam" id="PF04860">
    <property type="entry name" value="Phage_portal"/>
    <property type="match status" value="1"/>
</dbReference>
<reference evidence="5 6" key="1">
    <citation type="submission" date="2019-08" db="EMBL/GenBank/DDBJ databases">
        <title>Complete genome sequence of Escherichia coli bacteriophage VEc33.</title>
        <authorList>
            <person name="Denisenko E."/>
            <person name="Kislichkina A."/>
            <person name="Krasilnikova V."/>
            <person name="Verevkin V."/>
            <person name="Volozhantsev N."/>
        </authorList>
    </citation>
    <scope>NUCLEOTIDE SEQUENCE [LARGE SCALE GENOMIC DNA]</scope>
    <source>
        <strain evidence="5">VEc33</strain>
    </source>
</reference>
<evidence type="ECO:0000256" key="3">
    <source>
        <dbReference type="ARBA" id="ARBA00023219"/>
    </source>
</evidence>
<evidence type="ECO:0000256" key="2">
    <source>
        <dbReference type="ARBA" id="ARBA00023009"/>
    </source>
</evidence>
<organism evidence="5 6">
    <name type="scientific">Escherichia phage VEc33</name>
    <dbReference type="NCBI Taxonomy" id="2847072"/>
    <lineage>
        <taxon>Viruses</taxon>
        <taxon>Duplodnaviria</taxon>
        <taxon>Heunggongvirae</taxon>
        <taxon>Uroviricota</taxon>
        <taxon>Caudoviricetes</taxon>
        <taxon>Demerecviridae</taxon>
        <taxon>Markadamsvirinae</taxon>
        <taxon>Tequintavirus</taxon>
        <taxon>Tequintavirus VEc33</taxon>
    </lineage>
</organism>
<dbReference type="EMBL" id="MN316588">
    <property type="protein sequence ID" value="QFG06217.1"/>
    <property type="molecule type" value="Genomic_DNA"/>
</dbReference>
<evidence type="ECO:0000256" key="4">
    <source>
        <dbReference type="SAM" id="MobiDB-lite"/>
    </source>
</evidence>
<keyword evidence="2" id="KW-1162">Viral penetration into host cytoplasm</keyword>
<dbReference type="InterPro" id="IPR006944">
    <property type="entry name" value="Phage/GTA_portal"/>
</dbReference>
<gene>
    <name evidence="5" type="ORF">vec33_151</name>
</gene>
<evidence type="ECO:0000313" key="5">
    <source>
        <dbReference type="EMBL" id="QFG06217.1"/>
    </source>
</evidence>
<accession>A0A5J6T8P3</accession>
<dbReference type="Proteomes" id="UP000325935">
    <property type="component" value="Segment"/>
</dbReference>
<keyword evidence="3" id="KW-0231">Viral genome packaging</keyword>
<keyword evidence="1" id="KW-0118">Viral capsid assembly</keyword>
<evidence type="ECO:0000256" key="1">
    <source>
        <dbReference type="ARBA" id="ARBA00022950"/>
    </source>
</evidence>
<keyword evidence="6" id="KW-1185">Reference proteome</keyword>
<keyword evidence="1" id="KW-1188">Viral release from host cell</keyword>
<name>A0A5J6T8P3_9CAUD</name>
<protein>
    <submittedName>
        <fullName evidence="5">Portal protein</fullName>
    </submittedName>
</protein>
<sequence length="405" mass="45418">MGFKSWITEKLNPGQRIIRDMEPVSHRTNRKPFTTGQAYSKIEILNRTANMVIDSAAECSYTVGDKYNIVTYANGVKTKTLDTLLNVRPNPFMDISTFRRLVVTDLLFEGCAYIYWDGTSLYHVPAALMQVEADANKFIKKFIFNNQINYRVDEIIFIKDNSYVCGTNSQISGQSRVATVIDSLEKRSKMLNFKEKFLDNGTVIGLILETDEILNKKLRERKQEELQLDYNPSTGQSSVLILDGGMKAKPYSQISSFKDLDFKEDIEGFNKSICLAFGVPQVLLDGGNNANIRPNIELFYYMTIIPMLNKLTSSLTFFFGYKITPNTKEVAALTPDKEAEAKHLTSLVNNGIMTGNEARLELNLEPLDDEQMDRIRIPANVAGSATGVSGQEGGRPQGSTEGDKE</sequence>
<evidence type="ECO:0000313" key="6">
    <source>
        <dbReference type="Proteomes" id="UP000325935"/>
    </source>
</evidence>
<proteinExistence type="predicted"/>
<keyword evidence="2" id="KW-1171">Viral genome ejection through host cell envelope</keyword>